<dbReference type="Gene3D" id="1.10.630.10">
    <property type="entry name" value="Cytochrome P450"/>
    <property type="match status" value="1"/>
</dbReference>
<keyword evidence="5" id="KW-0408">Iron</keyword>
<dbReference type="Gramene" id="ERN15849">
    <property type="protein sequence ID" value="ERN15849"/>
    <property type="gene ID" value="AMTR_s00039p00172950"/>
</dbReference>
<evidence type="ECO:0000256" key="4">
    <source>
        <dbReference type="ARBA" id="ARBA00023002"/>
    </source>
</evidence>
<protein>
    <recommendedName>
        <fullName evidence="9">Cytochrome P450</fullName>
    </recommendedName>
</protein>
<dbReference type="GO" id="GO:0016705">
    <property type="term" value="F:oxidoreductase activity, acting on paired donors, with incorporation or reduction of molecular oxygen"/>
    <property type="evidence" value="ECO:0007669"/>
    <property type="project" value="InterPro"/>
</dbReference>
<dbReference type="eggNOG" id="KOG0156">
    <property type="taxonomic scope" value="Eukaryota"/>
</dbReference>
<dbReference type="Proteomes" id="UP000017836">
    <property type="component" value="Unassembled WGS sequence"/>
</dbReference>
<dbReference type="EMBL" id="KI392495">
    <property type="protein sequence ID" value="ERN15849.1"/>
    <property type="molecule type" value="Genomic_DNA"/>
</dbReference>
<evidence type="ECO:0000256" key="6">
    <source>
        <dbReference type="SAM" id="Phobius"/>
    </source>
</evidence>
<evidence type="ECO:0000256" key="1">
    <source>
        <dbReference type="ARBA" id="ARBA00010617"/>
    </source>
</evidence>
<dbReference type="SUPFAM" id="SSF48264">
    <property type="entry name" value="Cytochrome P450"/>
    <property type="match status" value="1"/>
</dbReference>
<dbReference type="GO" id="GO:0020037">
    <property type="term" value="F:heme binding"/>
    <property type="evidence" value="ECO:0007669"/>
    <property type="project" value="InterPro"/>
</dbReference>
<evidence type="ECO:0000256" key="5">
    <source>
        <dbReference type="ARBA" id="ARBA00023004"/>
    </source>
</evidence>
<evidence type="ECO:0000313" key="7">
    <source>
        <dbReference type="EMBL" id="ERN15849.1"/>
    </source>
</evidence>
<dbReference type="PANTHER" id="PTHR47955">
    <property type="entry name" value="CYTOCHROME P450 FAMILY 71 PROTEIN"/>
    <property type="match status" value="1"/>
</dbReference>
<keyword evidence="6" id="KW-0472">Membrane</keyword>
<keyword evidence="4" id="KW-0560">Oxidoreductase</keyword>
<dbReference type="InterPro" id="IPR002401">
    <property type="entry name" value="Cyt_P450_E_grp-I"/>
</dbReference>
<feature type="transmembrane region" description="Helical" evidence="6">
    <location>
        <begin position="6"/>
        <end position="28"/>
    </location>
</feature>
<evidence type="ECO:0000256" key="3">
    <source>
        <dbReference type="ARBA" id="ARBA00022723"/>
    </source>
</evidence>
<proteinExistence type="inferred from homology"/>
<dbReference type="HOGENOM" id="CLU_001570_26_3_1"/>
<dbReference type="Pfam" id="PF00067">
    <property type="entry name" value="p450"/>
    <property type="match status" value="1"/>
</dbReference>
<dbReference type="OMA" id="CMVRTIS"/>
<dbReference type="PRINTS" id="PR00463">
    <property type="entry name" value="EP450I"/>
</dbReference>
<comment type="similarity">
    <text evidence="1">Belongs to the cytochrome P450 family.</text>
</comment>
<gene>
    <name evidence="7" type="ORF">AMTR_s00039p00172950</name>
</gene>
<dbReference type="GO" id="GO:0004497">
    <property type="term" value="F:monooxygenase activity"/>
    <property type="evidence" value="ECO:0007669"/>
    <property type="project" value="InterPro"/>
</dbReference>
<keyword evidence="2" id="KW-0349">Heme</keyword>
<evidence type="ECO:0008006" key="9">
    <source>
        <dbReference type="Google" id="ProtNLM"/>
    </source>
</evidence>
<sequence>MQSIAGLWPWIQACLAILTLITILMLLLRSNKKSVKLNLPPGPRRLPIIGNLHQLGVSPHLSLARLSQKHGPLRLLQLGHVPNLVVSSAEMAKEVMKTQDLAFASRPMLVALKQLAYNCSDLAFAPYGEYWKQARKICVLQLLSLKKVQAFHSIREEEVACMVRTISSSCGDGGGGALNLTKMLHTYTNNIVSRVALGKKYYSNGEHGKYNFKDILDDMAILGSFCVGDFFPRMEWVDILTGFQTRLKNSSRDLDDFSPN</sequence>
<dbReference type="AlphaFoldDB" id="U5D094"/>
<organism evidence="7 8">
    <name type="scientific">Amborella trichopoda</name>
    <dbReference type="NCBI Taxonomy" id="13333"/>
    <lineage>
        <taxon>Eukaryota</taxon>
        <taxon>Viridiplantae</taxon>
        <taxon>Streptophyta</taxon>
        <taxon>Embryophyta</taxon>
        <taxon>Tracheophyta</taxon>
        <taxon>Spermatophyta</taxon>
        <taxon>Magnoliopsida</taxon>
        <taxon>Amborellales</taxon>
        <taxon>Amborellaceae</taxon>
        <taxon>Amborella</taxon>
    </lineage>
</organism>
<keyword evidence="6" id="KW-1133">Transmembrane helix</keyword>
<dbReference type="InterPro" id="IPR001128">
    <property type="entry name" value="Cyt_P450"/>
</dbReference>
<name>U5D094_AMBTC</name>
<evidence type="ECO:0000256" key="2">
    <source>
        <dbReference type="ARBA" id="ARBA00022617"/>
    </source>
</evidence>
<evidence type="ECO:0000313" key="8">
    <source>
        <dbReference type="Proteomes" id="UP000017836"/>
    </source>
</evidence>
<keyword evidence="8" id="KW-1185">Reference proteome</keyword>
<dbReference type="InterPro" id="IPR036396">
    <property type="entry name" value="Cyt_P450_sf"/>
</dbReference>
<keyword evidence="3" id="KW-0479">Metal-binding</keyword>
<reference evidence="8" key="1">
    <citation type="journal article" date="2013" name="Science">
        <title>The Amborella genome and the evolution of flowering plants.</title>
        <authorList>
            <consortium name="Amborella Genome Project"/>
        </authorList>
    </citation>
    <scope>NUCLEOTIDE SEQUENCE [LARGE SCALE GENOMIC DNA]</scope>
</reference>
<dbReference type="PANTHER" id="PTHR47955:SF8">
    <property type="entry name" value="CYTOCHROME P450 71D11-LIKE"/>
    <property type="match status" value="1"/>
</dbReference>
<dbReference type="GO" id="GO:0005506">
    <property type="term" value="F:iron ion binding"/>
    <property type="evidence" value="ECO:0007669"/>
    <property type="project" value="InterPro"/>
</dbReference>
<keyword evidence="6" id="KW-0812">Transmembrane</keyword>
<accession>U5D094</accession>